<evidence type="ECO:0000256" key="1">
    <source>
        <dbReference type="SAM" id="Phobius"/>
    </source>
</evidence>
<dbReference type="PANTHER" id="PTHR34989:SF1">
    <property type="entry name" value="PROTEIN HDED"/>
    <property type="match status" value="1"/>
</dbReference>
<protein>
    <submittedName>
        <fullName evidence="2">HdeD family acid-resistance protein</fullName>
    </submittedName>
</protein>
<feature type="transmembrane region" description="Helical" evidence="1">
    <location>
        <begin position="131"/>
        <end position="151"/>
    </location>
</feature>
<dbReference type="KEGG" id="ptaw:DW352_09960"/>
<dbReference type="AlphaFoldDB" id="A0A345ZV57"/>
<dbReference type="InterPro" id="IPR005325">
    <property type="entry name" value="DUF308_memb"/>
</dbReference>
<keyword evidence="1" id="KW-0472">Membrane</keyword>
<feature type="transmembrane region" description="Helical" evidence="1">
    <location>
        <begin position="75"/>
        <end position="94"/>
    </location>
</feature>
<sequence length="186" mass="19361">MSVNNMSGTPMASLRAPAPWVCATLGIVMIAAGILVLGDVVVATLFSVFFIGVMAIIAGGFEIIHAFWTKGWGGFAWQIILGVLYLAFGLMLVSQPVSSALTLTYIFGLLLLASGALRIGLSFTKAGGPDWIMLLSGVFGALAGLVILSGWPASGLWLLGALLGVDLIIHGVAWLIFAVRPAMQTA</sequence>
<keyword evidence="3" id="KW-1185">Reference proteome</keyword>
<organism evidence="2 3">
    <name type="scientific">Pseudolabrys taiwanensis</name>
    <dbReference type="NCBI Taxonomy" id="331696"/>
    <lineage>
        <taxon>Bacteria</taxon>
        <taxon>Pseudomonadati</taxon>
        <taxon>Pseudomonadota</taxon>
        <taxon>Alphaproteobacteria</taxon>
        <taxon>Hyphomicrobiales</taxon>
        <taxon>Xanthobacteraceae</taxon>
        <taxon>Pseudolabrys</taxon>
    </lineage>
</organism>
<name>A0A345ZV57_9HYPH</name>
<feature type="transmembrane region" description="Helical" evidence="1">
    <location>
        <begin position="100"/>
        <end position="119"/>
    </location>
</feature>
<dbReference type="GO" id="GO:0005886">
    <property type="term" value="C:plasma membrane"/>
    <property type="evidence" value="ECO:0007669"/>
    <property type="project" value="TreeGrafter"/>
</dbReference>
<gene>
    <name evidence="2" type="ORF">DW352_09960</name>
</gene>
<dbReference type="PANTHER" id="PTHR34989">
    <property type="entry name" value="PROTEIN HDED"/>
    <property type="match status" value="1"/>
</dbReference>
<dbReference type="Proteomes" id="UP000254889">
    <property type="component" value="Chromosome"/>
</dbReference>
<accession>A0A345ZV57</accession>
<evidence type="ECO:0000313" key="2">
    <source>
        <dbReference type="EMBL" id="AXK80804.1"/>
    </source>
</evidence>
<dbReference type="Pfam" id="PF03729">
    <property type="entry name" value="DUF308"/>
    <property type="match status" value="1"/>
</dbReference>
<reference evidence="2 3" key="1">
    <citation type="submission" date="2018-07" db="EMBL/GenBank/DDBJ databases">
        <authorList>
            <person name="Quirk P.G."/>
            <person name="Krulwich T.A."/>
        </authorList>
    </citation>
    <scope>NUCLEOTIDE SEQUENCE [LARGE SCALE GENOMIC DNA]</scope>
    <source>
        <strain evidence="2 3">CC-BB4</strain>
    </source>
</reference>
<dbReference type="EMBL" id="CP031417">
    <property type="protein sequence ID" value="AXK80804.1"/>
    <property type="molecule type" value="Genomic_DNA"/>
</dbReference>
<feature type="transmembrane region" description="Helical" evidence="1">
    <location>
        <begin position="44"/>
        <end position="68"/>
    </location>
</feature>
<dbReference type="OrthoDB" id="9815400at2"/>
<keyword evidence="1" id="KW-1133">Transmembrane helix</keyword>
<keyword evidence="1" id="KW-0812">Transmembrane</keyword>
<feature type="transmembrane region" description="Helical" evidence="1">
    <location>
        <begin position="20"/>
        <end position="38"/>
    </location>
</feature>
<feature type="transmembrane region" description="Helical" evidence="1">
    <location>
        <begin position="157"/>
        <end position="179"/>
    </location>
</feature>
<proteinExistence type="predicted"/>
<evidence type="ECO:0000313" key="3">
    <source>
        <dbReference type="Proteomes" id="UP000254889"/>
    </source>
</evidence>
<dbReference type="InterPro" id="IPR052712">
    <property type="entry name" value="Acid_resist_chaperone_HdeD"/>
</dbReference>